<comment type="caution">
    <text evidence="1">The sequence shown here is derived from an EMBL/GenBank/DDBJ whole genome shotgun (WGS) entry which is preliminary data.</text>
</comment>
<organism evidence="1 2">
    <name type="scientific">Listeria newyorkensis</name>
    <dbReference type="NCBI Taxonomy" id="1497681"/>
    <lineage>
        <taxon>Bacteria</taxon>
        <taxon>Bacillati</taxon>
        <taxon>Bacillota</taxon>
        <taxon>Bacilli</taxon>
        <taxon>Bacillales</taxon>
        <taxon>Listeriaceae</taxon>
        <taxon>Listeria</taxon>
    </lineage>
</organism>
<proteinExistence type="predicted"/>
<accession>A0ABX4XJT7</accession>
<reference evidence="1 2" key="1">
    <citation type="submission" date="2016-11" db="EMBL/GenBank/DDBJ databases">
        <title>Whole Genome Sequence of Listeria newyorkensis.</title>
        <authorList>
            <person name="Frink S."/>
            <person name="Morales C."/>
            <person name="Kiang D."/>
        </authorList>
    </citation>
    <scope>NUCLEOTIDE SEQUENCE [LARGE SCALE GENOMIC DNA]</scope>
    <source>
        <strain evidence="1 2">F1604011-044</strain>
    </source>
</reference>
<evidence type="ECO:0000313" key="2">
    <source>
        <dbReference type="Proteomes" id="UP000236500"/>
    </source>
</evidence>
<evidence type="ECO:0000313" key="1">
    <source>
        <dbReference type="EMBL" id="PNP88394.1"/>
    </source>
</evidence>
<sequence length="94" mass="10312">MIKDSLKKFGKLMAIAVVTLTAIITPVQVFASSNIVQPAENRADDKLDLNTTSPVGELVNIIILDINSKLLVSKLEDSLAPYKYPRDTTNINIK</sequence>
<gene>
    <name evidence="1" type="ORF">BMT55_15070</name>
</gene>
<dbReference type="Proteomes" id="UP000236500">
    <property type="component" value="Unassembled WGS sequence"/>
</dbReference>
<dbReference type="RefSeq" id="WP_036094955.1">
    <property type="nucleotide sequence ID" value="NZ_BJEY01000009.1"/>
</dbReference>
<keyword evidence="2" id="KW-1185">Reference proteome</keyword>
<dbReference type="EMBL" id="MPDH01000023">
    <property type="protein sequence ID" value="PNP88394.1"/>
    <property type="molecule type" value="Genomic_DNA"/>
</dbReference>
<name>A0ABX4XJT7_9LIST</name>
<protein>
    <submittedName>
        <fullName evidence="1">Uncharacterized protein</fullName>
    </submittedName>
</protein>